<protein>
    <submittedName>
        <fullName evidence="9">3-dehydroquinate synthase</fullName>
    </submittedName>
</protein>
<evidence type="ECO:0000256" key="6">
    <source>
        <dbReference type="ARBA" id="ARBA00023285"/>
    </source>
</evidence>
<name>A0A450TEX1_9GAMM</name>
<dbReference type="PIRSF" id="PIRSF001455">
    <property type="entry name" value="DHQ_synth"/>
    <property type="match status" value="1"/>
</dbReference>
<dbReference type="GO" id="GO:0046872">
    <property type="term" value="F:metal ion binding"/>
    <property type="evidence" value="ECO:0007669"/>
    <property type="project" value="UniProtKB-KW"/>
</dbReference>
<dbReference type="InterPro" id="IPR056179">
    <property type="entry name" value="DHQS_C"/>
</dbReference>
<evidence type="ECO:0000259" key="8">
    <source>
        <dbReference type="Pfam" id="PF24621"/>
    </source>
</evidence>
<dbReference type="SUPFAM" id="SSF56796">
    <property type="entry name" value="Dehydroquinate synthase-like"/>
    <property type="match status" value="1"/>
</dbReference>
<comment type="cofactor">
    <cofactor evidence="2">
        <name>Co(2+)</name>
        <dbReference type="ChEBI" id="CHEBI:48828"/>
    </cofactor>
</comment>
<keyword evidence="4" id="KW-0520">NAD</keyword>
<keyword evidence="5" id="KW-0456">Lyase</keyword>
<dbReference type="Gene3D" id="1.20.1090.10">
    <property type="entry name" value="Dehydroquinate synthase-like - alpha domain"/>
    <property type="match status" value="1"/>
</dbReference>
<evidence type="ECO:0000259" key="7">
    <source>
        <dbReference type="Pfam" id="PF01761"/>
    </source>
</evidence>
<gene>
    <name evidence="9" type="ORF">BECKFW1821B_GA0114236_11063</name>
</gene>
<dbReference type="GO" id="GO:0009073">
    <property type="term" value="P:aromatic amino acid family biosynthetic process"/>
    <property type="evidence" value="ECO:0007669"/>
    <property type="project" value="InterPro"/>
</dbReference>
<comment type="cofactor">
    <cofactor evidence="1">
        <name>NAD(+)</name>
        <dbReference type="ChEBI" id="CHEBI:57540"/>
    </cofactor>
</comment>
<dbReference type="InterPro" id="IPR050071">
    <property type="entry name" value="Dehydroquinate_synthase"/>
</dbReference>
<dbReference type="AlphaFoldDB" id="A0A450TEX1"/>
<reference evidence="9" key="1">
    <citation type="submission" date="2019-02" db="EMBL/GenBank/DDBJ databases">
        <authorList>
            <person name="Gruber-Vodicka R. H."/>
            <person name="Seah K. B. B."/>
        </authorList>
    </citation>
    <scope>NUCLEOTIDE SEQUENCE</scope>
    <source>
        <strain evidence="9">BECK_BZ106</strain>
    </source>
</reference>
<evidence type="ECO:0000256" key="5">
    <source>
        <dbReference type="ARBA" id="ARBA00023239"/>
    </source>
</evidence>
<dbReference type="Pfam" id="PF24621">
    <property type="entry name" value="DHQS_C"/>
    <property type="match status" value="1"/>
</dbReference>
<keyword evidence="6" id="KW-0170">Cobalt</keyword>
<evidence type="ECO:0000256" key="1">
    <source>
        <dbReference type="ARBA" id="ARBA00001911"/>
    </source>
</evidence>
<dbReference type="PANTHER" id="PTHR43622">
    <property type="entry name" value="3-DEHYDROQUINATE SYNTHASE"/>
    <property type="match status" value="1"/>
</dbReference>
<feature type="domain" description="3-dehydroquinate synthase C-terminal" evidence="8">
    <location>
        <begin position="181"/>
        <end position="326"/>
    </location>
</feature>
<dbReference type="Pfam" id="PF01761">
    <property type="entry name" value="DHQ_synthase"/>
    <property type="match status" value="1"/>
</dbReference>
<dbReference type="InterPro" id="IPR030960">
    <property type="entry name" value="DHQS/DOIS_N"/>
</dbReference>
<evidence type="ECO:0000313" key="9">
    <source>
        <dbReference type="EMBL" id="VFJ65649.1"/>
    </source>
</evidence>
<evidence type="ECO:0000256" key="4">
    <source>
        <dbReference type="ARBA" id="ARBA00023027"/>
    </source>
</evidence>
<keyword evidence="3" id="KW-0479">Metal-binding</keyword>
<dbReference type="EMBL" id="CAADFD010000106">
    <property type="protein sequence ID" value="VFJ65649.1"/>
    <property type="molecule type" value="Genomic_DNA"/>
</dbReference>
<evidence type="ECO:0000256" key="2">
    <source>
        <dbReference type="ARBA" id="ARBA00001941"/>
    </source>
</evidence>
<accession>A0A450TEX1</accession>
<organism evidence="9">
    <name type="scientific">Candidatus Kentrum sp. FW</name>
    <dbReference type="NCBI Taxonomy" id="2126338"/>
    <lineage>
        <taxon>Bacteria</taxon>
        <taxon>Pseudomonadati</taxon>
        <taxon>Pseudomonadota</taxon>
        <taxon>Gammaproteobacteria</taxon>
        <taxon>Candidatus Kentrum</taxon>
    </lineage>
</organism>
<dbReference type="PANTHER" id="PTHR43622:SF1">
    <property type="entry name" value="3-DEHYDROQUINATE SYNTHASE"/>
    <property type="match status" value="1"/>
</dbReference>
<feature type="domain" description="3-dehydroquinate synthase N-terminal" evidence="7">
    <location>
        <begin position="67"/>
        <end position="179"/>
    </location>
</feature>
<dbReference type="InterPro" id="IPR030963">
    <property type="entry name" value="DHQ_synth_fam"/>
</dbReference>
<evidence type="ECO:0000256" key="3">
    <source>
        <dbReference type="ARBA" id="ARBA00022723"/>
    </source>
</evidence>
<dbReference type="Gene3D" id="3.40.50.1970">
    <property type="match status" value="1"/>
</dbReference>
<sequence>MQTFNFHIGDQKIPCHIGYDCIEELIEVIEGFQFDMLMVGFDEHSYYHHGEWLLSALKKADIPHFNCMIPAGETNKTWKTLDYILSTLILGECTRSTMVLAFGGGMVDNIFGMAAGLLYRGIRLIYFPTTFLSAHDSVTSQKQAVNHSGYKNIVGLYHPPSAIICDTRVMSTIGSHNIKSGLAELVKNGIIFGGEFHDAIDEKLTTNRELDFSGGSLAKLIGLGIKAKQEIVKHDPREKTISVILEYGHTIGHAIELTCPDGEMTHGEAIAIGMLAASFIANKMHLMTDADRKKHDELIEKLDLQLPLLHDAAFDKIWERVHKDNKRGYIPERKGFVPMVLLKKIGEPHRRNVQGMEYAPEAIVEDAIHFVLSKFQPKPAPLMAS</sequence>
<dbReference type="GO" id="GO:0003856">
    <property type="term" value="F:3-dehydroquinate synthase activity"/>
    <property type="evidence" value="ECO:0007669"/>
    <property type="project" value="TreeGrafter"/>
</dbReference>
<proteinExistence type="predicted"/>